<reference evidence="1 2" key="1">
    <citation type="submission" date="2017-06" db="EMBL/GenBank/DDBJ databases">
        <authorList>
            <person name="Kim H.J."/>
            <person name="Triplett B.A."/>
        </authorList>
    </citation>
    <scope>NUCLEOTIDE SEQUENCE [LARGE SCALE GENOMIC DNA]</scope>
    <source>
        <strain evidence="1 2">DSM 44715</strain>
    </source>
</reference>
<name>A0A239K8C8_9ACTN</name>
<evidence type="ECO:0000313" key="1">
    <source>
        <dbReference type="EMBL" id="SNT14261.1"/>
    </source>
</evidence>
<evidence type="ECO:0008006" key="3">
    <source>
        <dbReference type="Google" id="ProtNLM"/>
    </source>
</evidence>
<dbReference type="RefSeq" id="WP_089327363.1">
    <property type="nucleotide sequence ID" value="NZ_FZOR01000017.1"/>
</dbReference>
<dbReference type="EMBL" id="FZOR01000017">
    <property type="protein sequence ID" value="SNT14261.1"/>
    <property type="molecule type" value="Genomic_DNA"/>
</dbReference>
<accession>A0A239K8C8</accession>
<dbReference type="AlphaFoldDB" id="A0A239K8C8"/>
<keyword evidence="2" id="KW-1185">Reference proteome</keyword>
<gene>
    <name evidence="1" type="ORF">SAMN05443665_101747</name>
</gene>
<evidence type="ECO:0000313" key="2">
    <source>
        <dbReference type="Proteomes" id="UP000198318"/>
    </source>
</evidence>
<dbReference type="SUPFAM" id="SSF48452">
    <property type="entry name" value="TPR-like"/>
    <property type="match status" value="1"/>
</dbReference>
<proteinExistence type="predicted"/>
<sequence length="464" mass="50461">MAGKSHPNHKLAALIDEAGFSRKGLADRVVRLAQLRGVQNLRYNHSSVTRWLVHGDQPRPPVPQILAEVFTIELGRRITVADLGLKSPGLPQNIGLELPTSQTASAQAATLLWRADIDQQRPLVGAEFDQGAFSVAALRWFVGPWDPAPPPAAGRRIGAADVEEIRQVTAAFRILDNRLGGGHVRSPVVEYLHTHVGPLLRDARAAEPVRRQLFAAAADLTKLAAWLYHDLDRQGIAQRYLVQALAMARHADDYGLGAEILAAMSQLAHYVAQADQAVDMARTAQTAARRAGLPVLMTECEVMEAHGHAAQDGGARACAAALTRAEASYDRATTTELPPWLDYFDEAYFAAKIAHCFRDLGRPAEVEQYARKSLDMDPAYRRGKTFNVAILAVGLAEQGNLAEAVKEGRTAVDMAAGLTSARVYRYIRDVLGALAPYAADPEVAEIMCYAQEQLPALRVRAARP</sequence>
<protein>
    <recommendedName>
        <fullName evidence="3">Transcriptional regulator</fullName>
    </recommendedName>
</protein>
<dbReference type="Proteomes" id="UP000198318">
    <property type="component" value="Unassembled WGS sequence"/>
</dbReference>
<organism evidence="1 2">
    <name type="scientific">Actinomadura meyerae</name>
    <dbReference type="NCBI Taxonomy" id="240840"/>
    <lineage>
        <taxon>Bacteria</taxon>
        <taxon>Bacillati</taxon>
        <taxon>Actinomycetota</taxon>
        <taxon>Actinomycetes</taxon>
        <taxon>Streptosporangiales</taxon>
        <taxon>Thermomonosporaceae</taxon>
        <taxon>Actinomadura</taxon>
    </lineage>
</organism>
<dbReference type="Gene3D" id="1.25.40.10">
    <property type="entry name" value="Tetratricopeptide repeat domain"/>
    <property type="match status" value="1"/>
</dbReference>
<dbReference type="OrthoDB" id="3213425at2"/>
<dbReference type="InterPro" id="IPR011990">
    <property type="entry name" value="TPR-like_helical_dom_sf"/>
</dbReference>